<comment type="caution">
    <text evidence="3">The sequence shown here is derived from an EMBL/GenBank/DDBJ whole genome shotgun (WGS) entry which is preliminary data.</text>
</comment>
<feature type="region of interest" description="Disordered" evidence="1">
    <location>
        <begin position="213"/>
        <end position="270"/>
    </location>
</feature>
<dbReference type="EMBL" id="JAJFAZ020000001">
    <property type="protein sequence ID" value="KAI5354323.1"/>
    <property type="molecule type" value="Genomic_DNA"/>
</dbReference>
<evidence type="ECO:0000313" key="4">
    <source>
        <dbReference type="Proteomes" id="UP001054821"/>
    </source>
</evidence>
<dbReference type="PANTHER" id="PTHR35275">
    <property type="entry name" value="ZCF37"/>
    <property type="match status" value="1"/>
</dbReference>
<keyword evidence="2" id="KW-0472">Membrane</keyword>
<protein>
    <recommendedName>
        <fullName evidence="5">ZCF37</fullName>
    </recommendedName>
</protein>
<dbReference type="AlphaFoldDB" id="A0AAD4ZU27"/>
<proteinExistence type="predicted"/>
<feature type="compositionally biased region" description="Polar residues" evidence="1">
    <location>
        <begin position="248"/>
        <end position="262"/>
    </location>
</feature>
<evidence type="ECO:0008006" key="5">
    <source>
        <dbReference type="Google" id="ProtNLM"/>
    </source>
</evidence>
<dbReference type="InterPro" id="IPR045880">
    <property type="entry name" value="ZCF37"/>
</dbReference>
<sequence length="270" mass="30637">MLSPFSCGFFHPEDVHDEPISSSPCSTPRRSSRRSSKDSKNPYSSRGLDKFSALLADLEEKRQKIYAETPPQDISFVRFVFKDSNDDVPVPIVIKVKDKKEDQNNNKISKPDQYQVLVKEKHATPLDKLTVEPSTPTKEVSQEQPKTDDKKRRVFWSWNFSDMNLGLWKRPSFYLPVVMVFILVLLAVFGRSVAILCTSIGWYALPTLKESSSRSSTRRASKKKDHVTRFSDNNNKTAAEADHHGLSSPKSSSPTAGTPRSQQHGHRKSW</sequence>
<feature type="region of interest" description="Disordered" evidence="1">
    <location>
        <begin position="11"/>
        <end position="47"/>
    </location>
</feature>
<accession>A0AAD4ZU27</accession>
<gene>
    <name evidence="3" type="ORF">L3X38_007218</name>
</gene>
<organism evidence="3 4">
    <name type="scientific">Prunus dulcis</name>
    <name type="common">Almond</name>
    <name type="synonym">Amygdalus dulcis</name>
    <dbReference type="NCBI Taxonomy" id="3755"/>
    <lineage>
        <taxon>Eukaryota</taxon>
        <taxon>Viridiplantae</taxon>
        <taxon>Streptophyta</taxon>
        <taxon>Embryophyta</taxon>
        <taxon>Tracheophyta</taxon>
        <taxon>Spermatophyta</taxon>
        <taxon>Magnoliopsida</taxon>
        <taxon>eudicotyledons</taxon>
        <taxon>Gunneridae</taxon>
        <taxon>Pentapetalae</taxon>
        <taxon>rosids</taxon>
        <taxon>fabids</taxon>
        <taxon>Rosales</taxon>
        <taxon>Rosaceae</taxon>
        <taxon>Amygdaloideae</taxon>
        <taxon>Amygdaleae</taxon>
        <taxon>Prunus</taxon>
    </lineage>
</organism>
<evidence type="ECO:0000313" key="3">
    <source>
        <dbReference type="EMBL" id="KAI5354323.1"/>
    </source>
</evidence>
<keyword evidence="2" id="KW-1133">Transmembrane helix</keyword>
<dbReference type="PANTHER" id="PTHR35275:SF1">
    <property type="entry name" value="OS07G0585900 PROTEIN"/>
    <property type="match status" value="1"/>
</dbReference>
<feature type="transmembrane region" description="Helical" evidence="2">
    <location>
        <begin position="173"/>
        <end position="205"/>
    </location>
</feature>
<keyword evidence="4" id="KW-1185">Reference proteome</keyword>
<name>A0AAD4ZU27_PRUDU</name>
<reference evidence="3 4" key="1">
    <citation type="journal article" date="2022" name="G3 (Bethesda)">
        <title>Whole-genome sequence and methylome profiling of the almond [Prunus dulcis (Mill.) D.A. Webb] cultivar 'Nonpareil'.</title>
        <authorList>
            <person name="D'Amico-Willman K.M."/>
            <person name="Ouma W.Z."/>
            <person name="Meulia T."/>
            <person name="Sideli G.M."/>
            <person name="Gradziel T.M."/>
            <person name="Fresnedo-Ramirez J."/>
        </authorList>
    </citation>
    <scope>NUCLEOTIDE SEQUENCE [LARGE SCALE GENOMIC DNA]</scope>
    <source>
        <strain evidence="3">Clone GOH B32 T37-40</strain>
    </source>
</reference>
<evidence type="ECO:0000256" key="2">
    <source>
        <dbReference type="SAM" id="Phobius"/>
    </source>
</evidence>
<evidence type="ECO:0000256" key="1">
    <source>
        <dbReference type="SAM" id="MobiDB-lite"/>
    </source>
</evidence>
<feature type="compositionally biased region" description="Basic residues" evidence="1">
    <location>
        <begin position="216"/>
        <end position="226"/>
    </location>
</feature>
<dbReference type="Proteomes" id="UP001054821">
    <property type="component" value="Chromosome 1"/>
</dbReference>
<keyword evidence="2" id="KW-0812">Transmembrane</keyword>